<dbReference type="HOGENOM" id="CLU_1348174_0_0_0"/>
<dbReference type="KEGG" id="saci:Sinac_7651"/>
<reference evidence="1 2" key="1">
    <citation type="submission" date="2012-02" db="EMBL/GenBank/DDBJ databases">
        <title>Complete sequence of plasmid 2 of Singulisphaera acidiphila DSM 18658.</title>
        <authorList>
            <consortium name="US DOE Joint Genome Institute (JGI-PGF)"/>
            <person name="Lucas S."/>
            <person name="Copeland A."/>
            <person name="Lapidus A."/>
            <person name="Glavina del Rio T."/>
            <person name="Dalin E."/>
            <person name="Tice H."/>
            <person name="Bruce D."/>
            <person name="Goodwin L."/>
            <person name="Pitluck S."/>
            <person name="Peters L."/>
            <person name="Ovchinnikova G."/>
            <person name="Chertkov O."/>
            <person name="Kyrpides N."/>
            <person name="Mavromatis K."/>
            <person name="Ivanova N."/>
            <person name="Brettin T."/>
            <person name="Detter J.C."/>
            <person name="Han C."/>
            <person name="Larimer F."/>
            <person name="Land M."/>
            <person name="Hauser L."/>
            <person name="Markowitz V."/>
            <person name="Cheng J.-F."/>
            <person name="Hugenholtz P."/>
            <person name="Woyke T."/>
            <person name="Wu D."/>
            <person name="Tindall B."/>
            <person name="Pomrenke H."/>
            <person name="Brambilla E."/>
            <person name="Klenk H.-P."/>
            <person name="Eisen J.A."/>
        </authorList>
    </citation>
    <scope>NUCLEOTIDE SEQUENCE [LARGE SCALE GENOMIC DNA]</scope>
    <source>
        <strain evidence="2">ATCC BAA-1392 / DSM 18658 / VKM B-2454 / MOB10</strain>
        <plasmid evidence="1 2">pSINAC02</plasmid>
    </source>
</reference>
<organism evidence="1 2">
    <name type="scientific">Singulisphaera acidiphila (strain ATCC BAA-1392 / DSM 18658 / VKM B-2454 / MOB10)</name>
    <dbReference type="NCBI Taxonomy" id="886293"/>
    <lineage>
        <taxon>Bacteria</taxon>
        <taxon>Pseudomonadati</taxon>
        <taxon>Planctomycetota</taxon>
        <taxon>Planctomycetia</taxon>
        <taxon>Isosphaerales</taxon>
        <taxon>Isosphaeraceae</taxon>
        <taxon>Singulisphaera</taxon>
    </lineage>
</organism>
<keyword evidence="2" id="KW-1185">Reference proteome</keyword>
<gene>
    <name evidence="1" type="ordered locus">Sinac_7651</name>
</gene>
<evidence type="ECO:0000313" key="1">
    <source>
        <dbReference type="EMBL" id="AGA31681.1"/>
    </source>
</evidence>
<dbReference type="AlphaFoldDB" id="L0DTI1"/>
<evidence type="ECO:0000313" key="2">
    <source>
        <dbReference type="Proteomes" id="UP000010798"/>
    </source>
</evidence>
<proteinExistence type="predicted"/>
<dbReference type="Proteomes" id="UP000010798">
    <property type="component" value="Plasmid pSINAC02"/>
</dbReference>
<dbReference type="RefSeq" id="WP_015250741.1">
    <property type="nucleotide sequence ID" value="NC_019894.1"/>
</dbReference>
<dbReference type="EMBL" id="CP003366">
    <property type="protein sequence ID" value="AGA31681.1"/>
    <property type="molecule type" value="Genomic_DNA"/>
</dbReference>
<keyword evidence="1" id="KW-0614">Plasmid</keyword>
<protein>
    <submittedName>
        <fullName evidence="1">Uncharacterized protein</fullName>
    </submittedName>
</protein>
<geneLocation type="plasmid" evidence="1 2">
    <name>pSINAC02</name>
</geneLocation>
<accession>L0DTI1</accession>
<sequence length="203" mass="21717">MFHFLCRNLKGHLMLNKLRPAILTGGIFVAAASLICVSGATKSGTAGHDSSNGAKAPTQAIIVSEVGPVGQASLKAVTVTETAMTTYYDVYCPICKIYIARKGNAYACSEFGPHHDRTHHNGEPVTLCYRYTSKGTHEEHSSTKPPTQVAAAGYCSVICSKHGYLDGFSCQDKKTTAECRAAAVAHNKLEHGGVRWASDNRCP</sequence>
<name>L0DTI1_SINAD</name>